<keyword evidence="6" id="KW-1185">Reference proteome</keyword>
<comment type="subcellular location">
    <subcellularLocation>
        <location evidence="1">Nucleus</location>
    </subcellularLocation>
</comment>
<evidence type="ECO:0000313" key="5">
    <source>
        <dbReference type="EMBL" id="OXV10967.1"/>
    </source>
</evidence>
<evidence type="ECO:0000256" key="4">
    <source>
        <dbReference type="ARBA" id="ARBA00023242"/>
    </source>
</evidence>
<dbReference type="EMBL" id="NPHW01002672">
    <property type="protein sequence ID" value="OXV10967.1"/>
    <property type="molecule type" value="Genomic_DNA"/>
</dbReference>
<evidence type="ECO:0000313" key="6">
    <source>
        <dbReference type="Proteomes" id="UP000243515"/>
    </source>
</evidence>
<accession>A0A232M4F3</accession>
<dbReference type="PANTHER" id="PTHR31344">
    <property type="entry name" value="NUCLEAR PORE COMPLEX PROTEIN NUP205"/>
    <property type="match status" value="1"/>
</dbReference>
<sequence>MDACDILGDLRGLYHDLDAISRASIPNIDRLRIELEAHIQDFRKLLDKPPKNNTSRQAVVSGKITVEGIEYAINSDFQQRTLELADALNLDELEAAVLFMTAQEEAQQLDRTPLFTAIIQFHQQKVFMLECLRLILKESFEVEREIIKDLMLETVALILRDPDRAFANGSLFARKCMTSMEDTERWLSLLSEQVQKASIVGQAEDTDIMEAIEHQSASLMQQHESLGVILYYLFKGNYTKSEDLQLLLDRLRKLERFDNLMVDYIPATVASFIRYGSPEGSLRLREARSLHDIVTTSKESQSWALPNFHAAVIAIWLSIYSAWYFDSGPASPLQGIDVDKESEERSKMFMAALDDGALEFMLAICAGISSDGWRDPARSELVTLLLKESASSILEPESRAEVLKPLLMEQFDLFTESCIANMPDAVRMLKSEEDLQRLNQITALRDGLTSTIHRGVVEARTHLESFLMIMAFAFEHRYDAAQEFWADHDGNLYGFLQWASKRQTVPRVSAFCEMLCSISEGEDNAISTHRFLSEEDKHTTTKFRRSSSMNWTQMFAELQLYASKVIEKPSTSQAVLNPRKLQPIDMSEPESPVMLTCYLRLMGHLSEQSSAIREWLLQHPSFNVVNTLLTLCSGSIPTHLRASAFGTLKALMTDRSSAHGKEMWLFIDQWISGTAVGTPGLAKVPMLSNPPTWHKRHAFQRIGESFDQTNTFVELIYTLILPSHDSADVQFSLPFPESLGASYRMPGIEPYVDFILGHAFAKKTPDATESQGRLLTWNCLRFVVSCLETFNENLVAIAYQPSTSDSTIKSSSLNTYIRLHPFSRVAEWLFNEDVLKALFSASHQDISEVSKASDESILVLSLETSIQVMNLILDHQSTYLNITRPLIRSQTAANRTNVANSSLASFEDSILNNLSILNDLCLYCGTGHENLTILSMGLLEKLSSSKKLNKTPSPEAFSWASSNKVVEVFSKSIEADRVARPLASQMRPDLREIEYGPHSTGYKTRERLLRLLNSCLGMITDRPTVAHILLGFSYVGVTLDIAPQSLFANRMSLFHAIVDFMQFYPTEIDGIITPWSIHLKRLAFEVLKHLWSSKLSSSFTLVELRMSQFLLASFASQPVIGLNTEWDGLPVSHPDFWLSESAVSLSEFLAYRSYLFNYAVTEIRSASKHGSSTLQTSILSTLLGTSSIDTGVSIANPGVFDLFDFADLDIYAEFNLPTLNFLRPVNIQLCAKHHAGSPVMVYNLDEVQQLVKIRKNELFQSGQLRPQEEEQFQAEFESLMIFLKGTNQCGEVRYNHHLAMKAWTELIIAVISFCDINGAHQTTFILQAIQIILPKLEISILQNAPEAIELGRLAETLISKLDPSPEVPHANRSGDIIDEKLYQLFEINAVTALPTELRGTQASDTSMLLSYYEALLCFFEQLCRTKVGATHVLNAGLFQAMRESQLFAVDPDIGLDIDNPDSLRKYYDLLSSVIRVIVSAVFIRGIHNEQILEQTRIFLTENRQNMVGIFKRYAKVGGTPTADNQETLHDLVKSYTALIVAVDFTEVSVSFSVFPI</sequence>
<comment type="similarity">
    <text evidence="2">Belongs to the NUP186/NUP192/NUP205 family.</text>
</comment>
<dbReference type="PANTHER" id="PTHR31344:SF0">
    <property type="entry name" value="NUCLEAR PORE COMPLEX PROTEIN NUP205"/>
    <property type="match status" value="1"/>
</dbReference>
<dbReference type="OrthoDB" id="2019644at2759"/>
<evidence type="ECO:0008006" key="7">
    <source>
        <dbReference type="Google" id="ProtNLM"/>
    </source>
</evidence>
<keyword evidence="3" id="KW-0813">Transport</keyword>
<organism evidence="5 6">
    <name type="scientific">Elaphomyces granulatus</name>
    <dbReference type="NCBI Taxonomy" id="519963"/>
    <lineage>
        <taxon>Eukaryota</taxon>
        <taxon>Fungi</taxon>
        <taxon>Dikarya</taxon>
        <taxon>Ascomycota</taxon>
        <taxon>Pezizomycotina</taxon>
        <taxon>Eurotiomycetes</taxon>
        <taxon>Eurotiomycetidae</taxon>
        <taxon>Eurotiales</taxon>
        <taxon>Elaphomycetaceae</taxon>
        <taxon>Elaphomyces</taxon>
    </lineage>
</organism>
<proteinExistence type="inferred from homology"/>
<dbReference type="GO" id="GO:0044611">
    <property type="term" value="C:nuclear pore inner ring"/>
    <property type="evidence" value="ECO:0007669"/>
    <property type="project" value="TreeGrafter"/>
</dbReference>
<dbReference type="GO" id="GO:0006999">
    <property type="term" value="P:nuclear pore organization"/>
    <property type="evidence" value="ECO:0007669"/>
    <property type="project" value="TreeGrafter"/>
</dbReference>
<reference evidence="5 6" key="1">
    <citation type="journal article" date="2015" name="Environ. Microbiol.">
        <title>Metagenome sequence of Elaphomyces granulatus from sporocarp tissue reveals Ascomycota ectomycorrhizal fingerprints of genome expansion and a Proteobacteria-rich microbiome.</title>
        <authorList>
            <person name="Quandt C.A."/>
            <person name="Kohler A."/>
            <person name="Hesse C.N."/>
            <person name="Sharpton T.J."/>
            <person name="Martin F."/>
            <person name="Spatafora J.W."/>
        </authorList>
    </citation>
    <scope>NUCLEOTIDE SEQUENCE [LARGE SCALE GENOMIC DNA]</scope>
    <source>
        <strain evidence="5 6">OSC145934</strain>
    </source>
</reference>
<evidence type="ECO:0000256" key="3">
    <source>
        <dbReference type="ARBA" id="ARBA00022448"/>
    </source>
</evidence>
<keyword evidence="4" id="KW-0539">Nucleus</keyword>
<dbReference type="InterPro" id="IPR021827">
    <property type="entry name" value="Nup186/Nup192/Nup205"/>
</dbReference>
<dbReference type="Pfam" id="PF11894">
    <property type="entry name" value="Nup192"/>
    <property type="match status" value="2"/>
</dbReference>
<dbReference type="GO" id="GO:0017056">
    <property type="term" value="F:structural constituent of nuclear pore"/>
    <property type="evidence" value="ECO:0007669"/>
    <property type="project" value="TreeGrafter"/>
</dbReference>
<dbReference type="Proteomes" id="UP000243515">
    <property type="component" value="Unassembled WGS sequence"/>
</dbReference>
<evidence type="ECO:0000256" key="2">
    <source>
        <dbReference type="ARBA" id="ARBA00005892"/>
    </source>
</evidence>
<gene>
    <name evidence="5" type="ORF">Egran_01271</name>
</gene>
<evidence type="ECO:0000256" key="1">
    <source>
        <dbReference type="ARBA" id="ARBA00004123"/>
    </source>
</evidence>
<name>A0A232M4F3_9EURO</name>
<comment type="caution">
    <text evidence="5">The sequence shown here is derived from an EMBL/GenBank/DDBJ whole genome shotgun (WGS) entry which is preliminary data.</text>
</comment>
<protein>
    <recommendedName>
        <fullName evidence="7">Nuclear pore complex subunit Nup192</fullName>
    </recommendedName>
</protein>